<accession>R4UJT5</accession>
<keyword evidence="1" id="KW-0472">Membrane</keyword>
<dbReference type="PATRIC" id="fig|1276229.3.peg.821"/>
<evidence type="ECO:0000256" key="1">
    <source>
        <dbReference type="SAM" id="Phobius"/>
    </source>
</evidence>
<gene>
    <name evidence="2" type="ORF">SSYRP_v1c08260</name>
</gene>
<dbReference type="PANTHER" id="PTHR32251">
    <property type="entry name" value="3-OXO-5-ALPHA-STEROID 4-DEHYDROGENASE"/>
    <property type="match status" value="1"/>
</dbReference>
<feature type="transmembrane region" description="Helical" evidence="1">
    <location>
        <begin position="184"/>
        <end position="204"/>
    </location>
</feature>
<keyword evidence="1" id="KW-0812">Transmembrane</keyword>
<dbReference type="EMBL" id="CP005078">
    <property type="protein sequence ID" value="AGM26415.1"/>
    <property type="molecule type" value="Genomic_DNA"/>
</dbReference>
<name>R4UJT5_9MOLU</name>
<keyword evidence="1" id="KW-1133">Transmembrane helix</keyword>
<dbReference type="GO" id="GO:0016020">
    <property type="term" value="C:membrane"/>
    <property type="evidence" value="ECO:0007669"/>
    <property type="project" value="TreeGrafter"/>
</dbReference>
<dbReference type="Gene3D" id="1.20.120.1630">
    <property type="match status" value="1"/>
</dbReference>
<keyword evidence="3" id="KW-1185">Reference proteome</keyword>
<protein>
    <recommendedName>
        <fullName evidence="4">Steroid 5-alpha reductase C-terminal domain-containing protein</fullName>
    </recommendedName>
</protein>
<feature type="transmembrane region" description="Helical" evidence="1">
    <location>
        <begin position="6"/>
        <end position="29"/>
    </location>
</feature>
<dbReference type="InterPro" id="IPR010721">
    <property type="entry name" value="UstE-like"/>
</dbReference>
<reference evidence="2 3" key="1">
    <citation type="journal article" date="2013" name="Genome Biol. Evol.">
        <title>Complete genomes of two dipteran-associated spiroplasmas provided insights into the origin, dynamics, and impacts of viral invasion in spiroplasma.</title>
        <authorList>
            <person name="Ku C."/>
            <person name="Lo W.S."/>
            <person name="Chen L.L."/>
            <person name="Kuo C.H."/>
        </authorList>
    </citation>
    <scope>NUCLEOTIDE SEQUENCE [LARGE SCALE GENOMIC DNA]</scope>
    <source>
        <strain evidence="2">EA-1</strain>
    </source>
</reference>
<evidence type="ECO:0008006" key="4">
    <source>
        <dbReference type="Google" id="ProtNLM"/>
    </source>
</evidence>
<organism evidence="2 3">
    <name type="scientific">Spiroplasma syrphidicola EA-1</name>
    <dbReference type="NCBI Taxonomy" id="1276229"/>
    <lineage>
        <taxon>Bacteria</taxon>
        <taxon>Bacillati</taxon>
        <taxon>Mycoplasmatota</taxon>
        <taxon>Mollicutes</taxon>
        <taxon>Entomoplasmatales</taxon>
        <taxon>Spiroplasmataceae</taxon>
        <taxon>Spiroplasma</taxon>
    </lineage>
</organism>
<dbReference type="RefSeq" id="WP_016341056.1">
    <property type="nucleotide sequence ID" value="NC_021284.1"/>
</dbReference>
<feature type="transmembrane region" description="Helical" evidence="1">
    <location>
        <begin position="216"/>
        <end position="239"/>
    </location>
</feature>
<feature type="transmembrane region" description="Helical" evidence="1">
    <location>
        <begin position="102"/>
        <end position="124"/>
    </location>
</feature>
<dbReference type="OrthoDB" id="9779233at2"/>
<dbReference type="HOGENOM" id="CLU_043418_1_1_14"/>
<dbReference type="PANTHER" id="PTHR32251:SF17">
    <property type="entry name" value="STEROID 5-ALPHA REDUCTASE C-TERMINAL DOMAIN-CONTAINING PROTEIN"/>
    <property type="match status" value="1"/>
</dbReference>
<evidence type="ECO:0000313" key="3">
    <source>
        <dbReference type="Proteomes" id="UP000013963"/>
    </source>
</evidence>
<dbReference type="eggNOG" id="COG3752">
    <property type="taxonomic scope" value="Bacteria"/>
</dbReference>
<feature type="transmembrane region" description="Helical" evidence="1">
    <location>
        <begin position="59"/>
        <end position="81"/>
    </location>
</feature>
<dbReference type="Pfam" id="PF06966">
    <property type="entry name" value="DUF1295"/>
    <property type="match status" value="1"/>
</dbReference>
<dbReference type="KEGG" id="ssyr:SSYRP_v1c08260"/>
<dbReference type="AlphaFoldDB" id="R4UJT5"/>
<feature type="transmembrane region" description="Helical" evidence="1">
    <location>
        <begin position="36"/>
        <end position="53"/>
    </location>
</feature>
<dbReference type="Proteomes" id="UP000013963">
    <property type="component" value="Chromosome"/>
</dbReference>
<proteinExistence type="predicted"/>
<evidence type="ECO:0000313" key="2">
    <source>
        <dbReference type="EMBL" id="AGM26415.1"/>
    </source>
</evidence>
<feature type="transmembrane region" description="Helical" evidence="1">
    <location>
        <begin position="136"/>
        <end position="154"/>
    </location>
</feature>
<sequence length="289" mass="33801">MELNYIFILYTFLISLGLNLVFFVIAFLLKSDAFTDITYALTFVLTTSIILGWKQNFSLFQIVLYVLVLLWAIRLGTYLLIRIIKIKVDHRFDKMRNSFWKFLGFWILQAISVFLIVLPTTFVLFIDGSYFDSTNYYTFIFVGIALFGLLYETIGDAQKFVFFQNKKGEFIQTGLWKSSRHPNYFGEIVFWMFLTIAFLFNLILKNYSDDKMILLQLLWLLSPLYILFLLNFVSGLPLLEIGAYKKLKDNAAYQTYVQKTSAIIPYCGKKGHILRVKKLMTKEKNNSNA</sequence>
<dbReference type="STRING" id="1276229.SSYRP_v1c08260"/>